<proteinExistence type="predicted"/>
<dbReference type="Pfam" id="PF05339">
    <property type="entry name" value="DUF739"/>
    <property type="match status" value="1"/>
</dbReference>
<dbReference type="STRING" id="334253.SAMN04487943_101341"/>
<dbReference type="InterPro" id="IPR008003">
    <property type="entry name" value="DUF739"/>
</dbReference>
<evidence type="ECO:0000313" key="2">
    <source>
        <dbReference type="Proteomes" id="UP000198565"/>
    </source>
</evidence>
<dbReference type="OrthoDB" id="2418220at2"/>
<gene>
    <name evidence="1" type="ORF">SAMN04487943_101341</name>
</gene>
<dbReference type="RefSeq" id="WP_091480226.1">
    <property type="nucleotide sequence ID" value="NZ_FOTR01000001.1"/>
</dbReference>
<dbReference type="AlphaFoldDB" id="A0A1I4HBH4"/>
<accession>A0A1I4HBH4</accession>
<protein>
    <submittedName>
        <fullName evidence="1">Uncharacterized protein</fullName>
    </submittedName>
</protein>
<dbReference type="EMBL" id="FOTR01000001">
    <property type="protein sequence ID" value="SFL39642.1"/>
    <property type="molecule type" value="Genomic_DNA"/>
</dbReference>
<sequence length="74" mass="8508">MTFDYSSLNGRIIERFGSQYNFAKEMGLSERSVSLKLNGKVGWKQVEIAKAVEILSIDSTDIPRYFFNLKVQKN</sequence>
<name>A0A1I4HBH4_9BACI</name>
<organism evidence="1 2">
    <name type="scientific">Gracilibacillus orientalis</name>
    <dbReference type="NCBI Taxonomy" id="334253"/>
    <lineage>
        <taxon>Bacteria</taxon>
        <taxon>Bacillati</taxon>
        <taxon>Bacillota</taxon>
        <taxon>Bacilli</taxon>
        <taxon>Bacillales</taxon>
        <taxon>Bacillaceae</taxon>
        <taxon>Gracilibacillus</taxon>
    </lineage>
</organism>
<keyword evidence="2" id="KW-1185">Reference proteome</keyword>
<reference evidence="2" key="1">
    <citation type="submission" date="2016-10" db="EMBL/GenBank/DDBJ databases">
        <authorList>
            <person name="Varghese N."/>
            <person name="Submissions S."/>
        </authorList>
    </citation>
    <scope>NUCLEOTIDE SEQUENCE [LARGE SCALE GENOMIC DNA]</scope>
    <source>
        <strain evidence="2">CGMCC 1.4250</strain>
    </source>
</reference>
<evidence type="ECO:0000313" key="1">
    <source>
        <dbReference type="EMBL" id="SFL39642.1"/>
    </source>
</evidence>
<dbReference type="Proteomes" id="UP000198565">
    <property type="component" value="Unassembled WGS sequence"/>
</dbReference>